<dbReference type="EMBL" id="LAZR01006983">
    <property type="protein sequence ID" value="KKM88266.1"/>
    <property type="molecule type" value="Genomic_DNA"/>
</dbReference>
<protein>
    <submittedName>
        <fullName evidence="1">Uncharacterized protein</fullName>
    </submittedName>
</protein>
<accession>A0A0F9LM88</accession>
<comment type="caution">
    <text evidence="1">The sequence shown here is derived from an EMBL/GenBank/DDBJ whole genome shotgun (WGS) entry which is preliminary data.</text>
</comment>
<dbReference type="AlphaFoldDB" id="A0A0F9LM88"/>
<organism evidence="1">
    <name type="scientific">marine sediment metagenome</name>
    <dbReference type="NCBI Taxonomy" id="412755"/>
    <lineage>
        <taxon>unclassified sequences</taxon>
        <taxon>metagenomes</taxon>
        <taxon>ecological metagenomes</taxon>
    </lineage>
</organism>
<reference evidence="1" key="1">
    <citation type="journal article" date="2015" name="Nature">
        <title>Complex archaea that bridge the gap between prokaryotes and eukaryotes.</title>
        <authorList>
            <person name="Spang A."/>
            <person name="Saw J.H."/>
            <person name="Jorgensen S.L."/>
            <person name="Zaremba-Niedzwiedzka K."/>
            <person name="Martijn J."/>
            <person name="Lind A.E."/>
            <person name="van Eijk R."/>
            <person name="Schleper C."/>
            <person name="Guy L."/>
            <person name="Ettema T.J."/>
        </authorList>
    </citation>
    <scope>NUCLEOTIDE SEQUENCE</scope>
</reference>
<feature type="non-terminal residue" evidence="1">
    <location>
        <position position="35"/>
    </location>
</feature>
<proteinExistence type="predicted"/>
<gene>
    <name evidence="1" type="ORF">LCGC14_1260570</name>
</gene>
<evidence type="ECO:0000313" key="1">
    <source>
        <dbReference type="EMBL" id="KKM88266.1"/>
    </source>
</evidence>
<name>A0A0F9LM88_9ZZZZ</name>
<sequence>MGIKKPKYLAFATLIGGKSSKFNTEKIRFKFENKS</sequence>